<comment type="caution">
    <text evidence="1">The sequence shown here is derived from an EMBL/GenBank/DDBJ whole genome shotgun (WGS) entry which is preliminary data.</text>
</comment>
<evidence type="ECO:0000313" key="1">
    <source>
        <dbReference type="EMBL" id="RDD61822.1"/>
    </source>
</evidence>
<keyword evidence="2" id="KW-1185">Reference proteome</keyword>
<accession>A0A369TAD0</accession>
<dbReference type="AlphaFoldDB" id="A0A369TAD0"/>
<name>A0A369TAD0_9PROT</name>
<sequence>MSSQDVYGQKYWAVTIYQARLLYFLPATYEKLREVKQRAEDSGQLSLKKVNWEKLHVLGLLEVDRNRRDWVFVRQGPLWQEFWERLGLDPDTCEKDSEGVAAVDAIFEKADSTTIPLKNGIAV</sequence>
<gene>
    <name evidence="1" type="ORF">DRB17_11590</name>
</gene>
<dbReference type="RefSeq" id="WP_114582364.1">
    <property type="nucleotide sequence ID" value="NZ_QPMH01000009.1"/>
</dbReference>
<dbReference type="Proteomes" id="UP000253941">
    <property type="component" value="Unassembled WGS sequence"/>
</dbReference>
<proteinExistence type="predicted"/>
<reference evidence="1 2" key="1">
    <citation type="submission" date="2018-07" db="EMBL/GenBank/DDBJ databases">
        <title>Venubactetium sediminum gen. nov., sp. nov., isolated from a marine solar saltern.</title>
        <authorList>
            <person name="Wang S."/>
        </authorList>
    </citation>
    <scope>NUCLEOTIDE SEQUENCE [LARGE SCALE GENOMIC DNA]</scope>
    <source>
        <strain evidence="1 2">WD2A32</strain>
    </source>
</reference>
<protein>
    <submittedName>
        <fullName evidence="1">Uncharacterized protein</fullName>
    </submittedName>
</protein>
<dbReference type="EMBL" id="QPMH01000009">
    <property type="protein sequence ID" value="RDD61822.1"/>
    <property type="molecule type" value="Genomic_DNA"/>
</dbReference>
<organism evidence="1 2">
    <name type="scientific">Ferruginivarius sediminum</name>
    <dbReference type="NCBI Taxonomy" id="2661937"/>
    <lineage>
        <taxon>Bacteria</taxon>
        <taxon>Pseudomonadati</taxon>
        <taxon>Pseudomonadota</taxon>
        <taxon>Alphaproteobacteria</taxon>
        <taxon>Rhodospirillales</taxon>
        <taxon>Rhodospirillaceae</taxon>
        <taxon>Ferruginivarius</taxon>
    </lineage>
</organism>
<evidence type="ECO:0000313" key="2">
    <source>
        <dbReference type="Proteomes" id="UP000253941"/>
    </source>
</evidence>